<proteinExistence type="inferred from homology"/>
<comment type="similarity">
    <text evidence="1">Belongs to the PPP1R15 family.</text>
</comment>
<dbReference type="GO" id="GO:0000164">
    <property type="term" value="C:protein phosphatase type 1 complex"/>
    <property type="evidence" value="ECO:0007669"/>
    <property type="project" value="TreeGrafter"/>
</dbReference>
<protein>
    <submittedName>
        <fullName evidence="3">Uncharacterized protein</fullName>
    </submittedName>
</protein>
<gene>
    <name evidence="3" type="ORF">g.41965</name>
</gene>
<dbReference type="AlphaFoldDB" id="A0A1B6DLP0"/>
<dbReference type="GO" id="GO:0005783">
    <property type="term" value="C:endoplasmic reticulum"/>
    <property type="evidence" value="ECO:0007669"/>
    <property type="project" value="TreeGrafter"/>
</dbReference>
<name>A0A1B6DLP0_9HEMI</name>
<evidence type="ECO:0000313" key="3">
    <source>
        <dbReference type="EMBL" id="JAS26626.1"/>
    </source>
</evidence>
<evidence type="ECO:0000256" key="1">
    <source>
        <dbReference type="ARBA" id="ARBA00010161"/>
    </source>
</evidence>
<sequence>MSLPGVNFITGKGGGNFPFIFTSNHFNSKNSKLNTVNLEMNMMTHLGGYNKKNNYQYRNWKRETLLDSAHENMVPFSTTFLIGGYVGSKSQKENAHRTRMQVSIKDFVLDKLGLDIMDIMGIENTFQNVSKPNCYQNVSKPTSFVLNTIDSNGVKNHFTKVLPNDIKNIECNRTSSTLLYLSNKDSLLGPKVKQSYADVTKTRVQSDIVSNQVKNSPPSKIKQTTLFNITSGIFHCKNKNSHNKSIINCQELTKVKSKPNHCKNINSGLNSKKPNTMDITMCEMLCTNTYTGNEFSCPNGKNLILEKKNENIPTEQFNTPNEISHFNCDRKTFENLSTEIKNKIYPINNCDIGSDQDIFNSSIQKCDIRMRAASECSIDSEDSFVIFTCDSDYNVGSSFEEECDGWRITDNKDSSLNTVSRPSCSVEKNETKINKKVTFAAEKSLVKVHRMVVWDYAYRMARTGPWEVYARDSARFMNRIGQIATVLNPILNSNHRQKNL</sequence>
<dbReference type="GO" id="GO:0034976">
    <property type="term" value="P:response to endoplasmic reticulum stress"/>
    <property type="evidence" value="ECO:0007669"/>
    <property type="project" value="TreeGrafter"/>
</dbReference>
<dbReference type="EMBL" id="GEDC01010672">
    <property type="protein sequence ID" value="JAS26626.1"/>
    <property type="molecule type" value="Transcribed_RNA"/>
</dbReference>
<dbReference type="PANTHER" id="PTHR16489:SF14">
    <property type="entry name" value="PROTEIN PHOSPHATASE 1 REGULATORY SUBUNIT 15A"/>
    <property type="match status" value="1"/>
</dbReference>
<evidence type="ECO:0000256" key="2">
    <source>
        <dbReference type="ARBA" id="ARBA00022737"/>
    </source>
</evidence>
<dbReference type="PANTHER" id="PTHR16489">
    <property type="entry name" value="GH11727P"/>
    <property type="match status" value="1"/>
</dbReference>
<accession>A0A1B6DLP0</accession>
<dbReference type="InterPro" id="IPR051254">
    <property type="entry name" value="PPP1R15"/>
</dbReference>
<organism evidence="3">
    <name type="scientific">Clastoptera arizonana</name>
    <name type="common">Arizona spittle bug</name>
    <dbReference type="NCBI Taxonomy" id="38151"/>
    <lineage>
        <taxon>Eukaryota</taxon>
        <taxon>Metazoa</taxon>
        <taxon>Ecdysozoa</taxon>
        <taxon>Arthropoda</taxon>
        <taxon>Hexapoda</taxon>
        <taxon>Insecta</taxon>
        <taxon>Pterygota</taxon>
        <taxon>Neoptera</taxon>
        <taxon>Paraneoptera</taxon>
        <taxon>Hemiptera</taxon>
        <taxon>Auchenorrhyncha</taxon>
        <taxon>Cercopoidea</taxon>
        <taxon>Clastopteridae</taxon>
        <taxon>Clastoptera</taxon>
    </lineage>
</organism>
<dbReference type="GO" id="GO:0019888">
    <property type="term" value="F:protein phosphatase regulator activity"/>
    <property type="evidence" value="ECO:0007669"/>
    <property type="project" value="TreeGrafter"/>
</dbReference>
<keyword evidence="2" id="KW-0677">Repeat</keyword>
<reference evidence="3" key="1">
    <citation type="submission" date="2015-12" db="EMBL/GenBank/DDBJ databases">
        <title>De novo transcriptome assembly of four potential Pierce s Disease insect vectors from Arizona vineyards.</title>
        <authorList>
            <person name="Tassone E.E."/>
        </authorList>
    </citation>
    <scope>NUCLEOTIDE SEQUENCE</scope>
</reference>